<keyword evidence="8" id="KW-1185">Reference proteome</keyword>
<sequence>MISSQGQILLPFPPVHCTPLFWHPLSFTSPLTRHGFTCKSVVFHVCGLQGFGPPPPYSEAQYGQQPYPMTQPYPMQPGTVTVQPTVYVARRTLAQPVNDYMGYSIFTMLCCCLPLGIAALIYSISVSLIHSYLHSPSILLETPN</sequence>
<dbReference type="AlphaFoldDB" id="A0A4W6EEI7"/>
<evidence type="ECO:0000256" key="1">
    <source>
        <dbReference type="ARBA" id="ARBA00004370"/>
    </source>
</evidence>
<name>A0A4W6EEI7_LATCA</name>
<keyword evidence="5 6" id="KW-0472">Membrane</keyword>
<proteinExistence type="inferred from homology"/>
<protein>
    <submittedName>
        <fullName evidence="7">Si:ch73-343g19.4</fullName>
    </submittedName>
</protein>
<dbReference type="PANTHER" id="PTHR14948:SF46">
    <property type="entry name" value="DISPANIN SUBFAMILY A MEMBER 2B-LIKE-RELATED"/>
    <property type="match status" value="1"/>
</dbReference>
<keyword evidence="4 6" id="KW-1133">Transmembrane helix</keyword>
<evidence type="ECO:0000313" key="7">
    <source>
        <dbReference type="Ensembl" id="ENSLCAP00010035628.1"/>
    </source>
</evidence>
<dbReference type="Pfam" id="PF04505">
    <property type="entry name" value="CD225"/>
    <property type="match status" value="1"/>
</dbReference>
<evidence type="ECO:0000256" key="4">
    <source>
        <dbReference type="ARBA" id="ARBA00022989"/>
    </source>
</evidence>
<evidence type="ECO:0000256" key="6">
    <source>
        <dbReference type="SAM" id="Phobius"/>
    </source>
</evidence>
<evidence type="ECO:0000256" key="3">
    <source>
        <dbReference type="ARBA" id="ARBA00022692"/>
    </source>
</evidence>
<keyword evidence="3 6" id="KW-0812">Transmembrane</keyword>
<evidence type="ECO:0000256" key="2">
    <source>
        <dbReference type="ARBA" id="ARBA00006843"/>
    </source>
</evidence>
<comment type="similarity">
    <text evidence="2">Belongs to the CD225/Dispanin family.</text>
</comment>
<reference evidence="7" key="2">
    <citation type="submission" date="2025-08" db="UniProtKB">
        <authorList>
            <consortium name="Ensembl"/>
        </authorList>
    </citation>
    <scope>IDENTIFICATION</scope>
</reference>
<dbReference type="PANTHER" id="PTHR14948">
    <property type="entry name" value="NG5"/>
    <property type="match status" value="1"/>
</dbReference>
<dbReference type="GeneTree" id="ENSGT00940000166706"/>
<dbReference type="InterPro" id="IPR007593">
    <property type="entry name" value="CD225/Dispanin_fam"/>
</dbReference>
<evidence type="ECO:0000256" key="5">
    <source>
        <dbReference type="ARBA" id="ARBA00023136"/>
    </source>
</evidence>
<dbReference type="InterPro" id="IPR051423">
    <property type="entry name" value="CD225/Dispanin"/>
</dbReference>
<evidence type="ECO:0000313" key="8">
    <source>
        <dbReference type="Proteomes" id="UP000314980"/>
    </source>
</evidence>
<comment type="subcellular location">
    <subcellularLocation>
        <location evidence="1">Membrane</location>
    </subcellularLocation>
</comment>
<dbReference type="GO" id="GO:0016020">
    <property type="term" value="C:membrane"/>
    <property type="evidence" value="ECO:0007669"/>
    <property type="project" value="UniProtKB-SubCell"/>
</dbReference>
<dbReference type="STRING" id="8187.ENSLCAP00010035628"/>
<dbReference type="Ensembl" id="ENSLCAT00010036468.1">
    <property type="protein sequence ID" value="ENSLCAP00010035628.1"/>
    <property type="gene ID" value="ENSLCAG00010016712.1"/>
</dbReference>
<accession>A0A4W6EEI7</accession>
<feature type="transmembrane region" description="Helical" evidence="6">
    <location>
        <begin position="100"/>
        <end position="124"/>
    </location>
</feature>
<reference evidence="7" key="3">
    <citation type="submission" date="2025-09" db="UniProtKB">
        <authorList>
            <consortium name="Ensembl"/>
        </authorList>
    </citation>
    <scope>IDENTIFICATION</scope>
</reference>
<reference evidence="8" key="1">
    <citation type="submission" date="2015-09" db="EMBL/GenBank/DDBJ databases">
        <authorList>
            <person name="Sai Rama Sridatta P."/>
        </authorList>
    </citation>
    <scope>NUCLEOTIDE SEQUENCE [LARGE SCALE GENOMIC DNA]</scope>
</reference>
<dbReference type="FunCoup" id="A0A4W6EEI7">
    <property type="interactions" value="1"/>
</dbReference>
<organism evidence="7 8">
    <name type="scientific">Lates calcarifer</name>
    <name type="common">Barramundi</name>
    <name type="synonym">Holocentrus calcarifer</name>
    <dbReference type="NCBI Taxonomy" id="8187"/>
    <lineage>
        <taxon>Eukaryota</taxon>
        <taxon>Metazoa</taxon>
        <taxon>Chordata</taxon>
        <taxon>Craniata</taxon>
        <taxon>Vertebrata</taxon>
        <taxon>Euteleostomi</taxon>
        <taxon>Actinopterygii</taxon>
        <taxon>Neopterygii</taxon>
        <taxon>Teleostei</taxon>
        <taxon>Neoteleostei</taxon>
        <taxon>Acanthomorphata</taxon>
        <taxon>Carangaria</taxon>
        <taxon>Carangaria incertae sedis</taxon>
        <taxon>Centropomidae</taxon>
        <taxon>Lates</taxon>
    </lineage>
</organism>
<dbReference type="InParanoid" id="A0A4W6EEI7"/>
<dbReference type="Proteomes" id="UP000314980">
    <property type="component" value="Unassembled WGS sequence"/>
</dbReference>